<proteinExistence type="predicted"/>
<dbReference type="OrthoDB" id="9780723at2"/>
<reference evidence="2 3" key="1">
    <citation type="submission" date="2017-06" db="EMBL/GenBank/DDBJ databases">
        <authorList>
            <person name="Kim H.J."/>
            <person name="Triplett B.A."/>
        </authorList>
    </citation>
    <scope>NUCLEOTIDE SEQUENCE [LARGE SCALE GENOMIC DNA]</scope>
    <source>
        <strain evidence="2 3">DSM 13116</strain>
    </source>
</reference>
<evidence type="ECO:0000313" key="3">
    <source>
        <dbReference type="Proteomes" id="UP000198324"/>
    </source>
</evidence>
<protein>
    <submittedName>
        <fullName evidence="2">Cobalt/nickel transport protein</fullName>
    </submittedName>
</protein>
<feature type="signal peptide" evidence="1">
    <location>
        <begin position="1"/>
        <end position="20"/>
    </location>
</feature>
<evidence type="ECO:0000313" key="2">
    <source>
        <dbReference type="EMBL" id="SNR81702.1"/>
    </source>
</evidence>
<organism evidence="2 3">
    <name type="scientific">Humidesulfovibrio mexicanus</name>
    <dbReference type="NCBI Taxonomy" id="147047"/>
    <lineage>
        <taxon>Bacteria</taxon>
        <taxon>Pseudomonadati</taxon>
        <taxon>Thermodesulfobacteriota</taxon>
        <taxon>Desulfovibrionia</taxon>
        <taxon>Desulfovibrionales</taxon>
        <taxon>Desulfovibrionaceae</taxon>
        <taxon>Humidesulfovibrio</taxon>
    </lineage>
</organism>
<dbReference type="Proteomes" id="UP000198324">
    <property type="component" value="Unassembled WGS sequence"/>
</dbReference>
<evidence type="ECO:0000256" key="1">
    <source>
        <dbReference type="SAM" id="SignalP"/>
    </source>
</evidence>
<keyword evidence="3" id="KW-1185">Reference proteome</keyword>
<keyword evidence="1" id="KW-0732">Signal</keyword>
<dbReference type="InterPro" id="IPR019613">
    <property type="entry name" value="DUF4198"/>
</dbReference>
<dbReference type="RefSeq" id="WP_089273226.1">
    <property type="nucleotide sequence ID" value="NZ_FZOC01000002.1"/>
</dbReference>
<dbReference type="EMBL" id="FZOC01000002">
    <property type="protein sequence ID" value="SNR81702.1"/>
    <property type="molecule type" value="Genomic_DNA"/>
</dbReference>
<feature type="chain" id="PRO_5012669718" evidence="1">
    <location>
        <begin position="21"/>
        <end position="258"/>
    </location>
</feature>
<accession>A0A238ZF28</accession>
<dbReference type="AlphaFoldDB" id="A0A238ZF28"/>
<gene>
    <name evidence="2" type="ORF">SAMN04488503_1473</name>
</gene>
<sequence length="258" mass="28345">MKRIALCLALVLGMAHSAQAHFGMIIPSQGTVDDKAKANVAITLAFAHPMELEGMNMVRPLEFGVVNAGEEKSSLLPALKEVKLLGHQAWQASYAVKKPGVYTFYTVPAPYWEPAEDKFIQHITKVIVPAFGDDEGWDEPLGLKTEIVPLTRPFGNYAGNIFTGRVLLDGKPAANCEVEVEYYNKDKKYAAPNDYAVTQVVKTNAQGEFSFVAPWAGWWGFAALNDAKETIKQDGKDKTIELGAVLWVEFLAPKTGKK</sequence>
<name>A0A238ZF28_9BACT</name>
<dbReference type="Pfam" id="PF10670">
    <property type="entry name" value="DUF4198"/>
    <property type="match status" value="1"/>
</dbReference>